<evidence type="ECO:0000256" key="5">
    <source>
        <dbReference type="ARBA" id="ARBA00023136"/>
    </source>
</evidence>
<dbReference type="Pfam" id="PF05478">
    <property type="entry name" value="Prominin"/>
    <property type="match status" value="1"/>
</dbReference>
<dbReference type="GO" id="GO:0005929">
    <property type="term" value="C:cilium"/>
    <property type="evidence" value="ECO:0007669"/>
    <property type="project" value="TreeGrafter"/>
</dbReference>
<dbReference type="GO" id="GO:0071914">
    <property type="term" value="C:prominosome"/>
    <property type="evidence" value="ECO:0007669"/>
    <property type="project" value="TreeGrafter"/>
</dbReference>
<dbReference type="PANTHER" id="PTHR22730:SF4">
    <property type="entry name" value="PROMININ-1-A-LIKE"/>
    <property type="match status" value="1"/>
</dbReference>
<feature type="chain" id="PRO_5043965152" evidence="9">
    <location>
        <begin position="35"/>
        <end position="839"/>
    </location>
</feature>
<organism evidence="10 11">
    <name type="scientific">Xyrichtys novacula</name>
    <name type="common">Pearly razorfish</name>
    <name type="synonym">Hemipteronotus novacula</name>
    <dbReference type="NCBI Taxonomy" id="13765"/>
    <lineage>
        <taxon>Eukaryota</taxon>
        <taxon>Metazoa</taxon>
        <taxon>Chordata</taxon>
        <taxon>Craniata</taxon>
        <taxon>Vertebrata</taxon>
        <taxon>Euteleostomi</taxon>
        <taxon>Actinopterygii</taxon>
        <taxon>Neopterygii</taxon>
        <taxon>Teleostei</taxon>
        <taxon>Neoteleostei</taxon>
        <taxon>Acanthomorphata</taxon>
        <taxon>Eupercaria</taxon>
        <taxon>Labriformes</taxon>
        <taxon>Labridae</taxon>
        <taxon>Xyrichtys</taxon>
    </lineage>
</organism>
<keyword evidence="4 8" id="KW-1133">Transmembrane helix</keyword>
<dbReference type="GO" id="GO:0015485">
    <property type="term" value="F:cholesterol binding"/>
    <property type="evidence" value="ECO:0007669"/>
    <property type="project" value="TreeGrafter"/>
</dbReference>
<reference evidence="10" key="1">
    <citation type="submission" date="2023-08" db="EMBL/GenBank/DDBJ databases">
        <authorList>
            <person name="Alioto T."/>
            <person name="Alioto T."/>
            <person name="Gomez Garrido J."/>
        </authorList>
    </citation>
    <scope>NUCLEOTIDE SEQUENCE</scope>
</reference>
<keyword evidence="9" id="KW-0732">Signal</keyword>
<evidence type="ECO:0000313" key="10">
    <source>
        <dbReference type="EMBL" id="CAJ1067613.1"/>
    </source>
</evidence>
<dbReference type="AlphaFoldDB" id="A0AAV1G4X8"/>
<sequence>MGLCDSTRCWRWQHGSAAAFKAGVAALLLGLTLAQTAPPQTKCPAVAAQSNLTEAQYHNITDEDYSGFLSAFVQSFLNTVQPNPFPKEIVVRMIKDLNQVLSNQDLIKDALEYQVGFLVCAAIGVLYIVLMPIVGLFLACCRCCGNCGGKMYQKQTSSVHCHRRALFWSAFVTTAIILAGNICMFKSNEALKVTIDQTADGLSRTFDNINTFLSAVPEEMSHVVNESYKTIQEVTRNLETIGPQLGAQIQEAFRDTIKPALNSVRLLDEDTENTSDQLNKLNSSLAELQSSVDRLQANVTAVKDHINQTLSNPDCTGCDKLLPELKELDTLDTTIIIPSAKELQFAVDEVMKINLSSKVKEVEDYFNSIPQRVTNDTEGIVQSSRKLLDDIRAQIVKIADIPLATLDNITDTLDEARREIARIIPQLERGERIRWGVCVALCCLVLLVVACYFMGMILGPLGLKPNADPRKRSCTADSGGTFLMMGAGFSFLFSWLFMILVLVLFLLGGNIYTLVCRPWDNGQLLKLLDTPGLIPGFDSIGPSLGLKSRVNISDIYKACERDEPLWTTLHLDEVIDLDDTLNVSKYTDQILNYFDDVDITLSTLTLLSPDIKDQLSSFSGEADDFDAVDITPQINNVSRINLNTTADKLDQLASLQTNNNTKKELQDQARELRQIQAAIETALIPQMENINTSVAGLRFIAQKINGTVGEVLSNVGAAQDFLNTNTTQIVKTESKEFVDCQMGYFFVYADWAKLTITVHIGRCGPVADVVDFFESLICLNLVESLNAFWFSLGWCMIFFVPGIIFSIKLAKYYRKMKYSDVFEENLTMSHIPRAHVKIS</sequence>
<evidence type="ECO:0000256" key="9">
    <source>
        <dbReference type="SAM" id="SignalP"/>
    </source>
</evidence>
<dbReference type="GO" id="GO:0016324">
    <property type="term" value="C:apical plasma membrane"/>
    <property type="evidence" value="ECO:0007669"/>
    <property type="project" value="TreeGrafter"/>
</dbReference>
<feature type="transmembrane region" description="Helical" evidence="8">
    <location>
        <begin position="787"/>
        <end position="807"/>
    </location>
</feature>
<keyword evidence="5 8" id="KW-0472">Membrane</keyword>
<evidence type="ECO:0000313" key="11">
    <source>
        <dbReference type="Proteomes" id="UP001178508"/>
    </source>
</evidence>
<feature type="coiled-coil region" evidence="7">
    <location>
        <begin position="655"/>
        <end position="682"/>
    </location>
</feature>
<comment type="subcellular location">
    <subcellularLocation>
        <location evidence="1">Cell projection</location>
        <location evidence="1">Microvillus membrane</location>
        <topology evidence="1">Multi-pass membrane protein</topology>
    </subcellularLocation>
</comment>
<keyword evidence="3 8" id="KW-0812">Transmembrane</keyword>
<keyword evidence="6" id="KW-0325">Glycoprotein</keyword>
<feature type="transmembrane region" description="Helical" evidence="8">
    <location>
        <begin position="482"/>
        <end position="507"/>
    </location>
</feature>
<keyword evidence="11" id="KW-1185">Reference proteome</keyword>
<evidence type="ECO:0000256" key="3">
    <source>
        <dbReference type="ARBA" id="ARBA00022692"/>
    </source>
</evidence>
<feature type="transmembrane region" description="Helical" evidence="8">
    <location>
        <begin position="433"/>
        <end position="461"/>
    </location>
</feature>
<dbReference type="PANTHER" id="PTHR22730">
    <property type="entry name" value="PROMININ PROM PROTEIN"/>
    <property type="match status" value="1"/>
</dbReference>
<accession>A0AAV1G4X8</accession>
<evidence type="ECO:0000256" key="8">
    <source>
        <dbReference type="SAM" id="Phobius"/>
    </source>
</evidence>
<evidence type="ECO:0000256" key="2">
    <source>
        <dbReference type="ARBA" id="ARBA00006058"/>
    </source>
</evidence>
<dbReference type="EMBL" id="OY660874">
    <property type="protein sequence ID" value="CAJ1067613.1"/>
    <property type="molecule type" value="Genomic_DNA"/>
</dbReference>
<dbReference type="GO" id="GO:0009986">
    <property type="term" value="C:cell surface"/>
    <property type="evidence" value="ECO:0007669"/>
    <property type="project" value="TreeGrafter"/>
</dbReference>
<dbReference type="GO" id="GO:0031528">
    <property type="term" value="C:microvillus membrane"/>
    <property type="evidence" value="ECO:0007669"/>
    <property type="project" value="UniProtKB-SubCell"/>
</dbReference>
<evidence type="ECO:0000256" key="6">
    <source>
        <dbReference type="ARBA" id="ARBA00023180"/>
    </source>
</evidence>
<name>A0AAV1G4X8_XYRNO</name>
<feature type="coiled-coil region" evidence="7">
    <location>
        <begin position="271"/>
        <end position="305"/>
    </location>
</feature>
<protein>
    <submittedName>
        <fullName evidence="10">Prominin-2 isoform X1</fullName>
    </submittedName>
</protein>
<gene>
    <name evidence="10" type="ORF">XNOV1_A035819</name>
</gene>
<dbReference type="Proteomes" id="UP001178508">
    <property type="component" value="Chromosome 11"/>
</dbReference>
<keyword evidence="7" id="KW-0175">Coiled coil</keyword>
<dbReference type="InterPro" id="IPR008795">
    <property type="entry name" value="Prominin"/>
</dbReference>
<evidence type="ECO:0000256" key="4">
    <source>
        <dbReference type="ARBA" id="ARBA00022989"/>
    </source>
</evidence>
<feature type="signal peptide" evidence="9">
    <location>
        <begin position="1"/>
        <end position="34"/>
    </location>
</feature>
<feature type="transmembrane region" description="Helical" evidence="8">
    <location>
        <begin position="115"/>
        <end position="144"/>
    </location>
</feature>
<evidence type="ECO:0000256" key="7">
    <source>
        <dbReference type="SAM" id="Coils"/>
    </source>
</evidence>
<proteinExistence type="inferred from homology"/>
<comment type="similarity">
    <text evidence="2">Belongs to the prominin family.</text>
</comment>
<evidence type="ECO:0000256" key="1">
    <source>
        <dbReference type="ARBA" id="ARBA00004475"/>
    </source>
</evidence>
<feature type="transmembrane region" description="Helical" evidence="8">
    <location>
        <begin position="165"/>
        <end position="182"/>
    </location>
</feature>